<dbReference type="OrthoDB" id="2102561at2759"/>
<dbReference type="AlphaFoldDB" id="A0A8J4QUY4"/>
<keyword evidence="2" id="KW-0560">Oxidoreductase</keyword>
<reference evidence="4" key="1">
    <citation type="submission" date="2020-03" db="EMBL/GenBank/DDBJ databases">
        <title>Castanea mollissima Vanexum genome sequencing.</title>
        <authorList>
            <person name="Staton M."/>
        </authorList>
    </citation>
    <scope>NUCLEOTIDE SEQUENCE</scope>
    <source>
        <tissue evidence="4">Leaf</tissue>
    </source>
</reference>
<comment type="similarity">
    <text evidence="1 3">Belongs to the short-chain dehydrogenases/reductases (SDR) family.</text>
</comment>
<dbReference type="PANTHER" id="PTHR44169">
    <property type="entry name" value="NADPH-DEPENDENT 1-ACYLDIHYDROXYACETONE PHOSPHATE REDUCTASE"/>
    <property type="match status" value="1"/>
</dbReference>
<dbReference type="InterPro" id="IPR020904">
    <property type="entry name" value="Sc_DH/Rdtase_CS"/>
</dbReference>
<dbReference type="EMBL" id="JRKL02004090">
    <property type="protein sequence ID" value="KAF3953409.1"/>
    <property type="molecule type" value="Genomic_DNA"/>
</dbReference>
<dbReference type="SUPFAM" id="SSF51735">
    <property type="entry name" value="NAD(P)-binding Rossmann-fold domains"/>
    <property type="match status" value="1"/>
</dbReference>
<sequence length="188" mass="20217">MGDNKVVLVTGCANGGIGYEYCKAFAERNCHVFASDVSQRMHDMLDLSSDNIETLELDVASDESVATAVNNIISNCGRIDILVNNARIGSTGPLAELPLDTIRKAYEINTLGQLRLVQQVVSYMASRQSGSIVNVGSVVGRVPTPWAGSYCASKAAVHAMSNTLRVKAIWCKCCASSARSREIKPWSC</sequence>
<name>A0A8J4QUY4_9ROSI</name>
<dbReference type="GO" id="GO:0016491">
    <property type="term" value="F:oxidoreductase activity"/>
    <property type="evidence" value="ECO:0007669"/>
    <property type="project" value="UniProtKB-KW"/>
</dbReference>
<dbReference type="InterPro" id="IPR002347">
    <property type="entry name" value="SDR_fam"/>
</dbReference>
<dbReference type="Gene3D" id="3.40.50.720">
    <property type="entry name" value="NAD(P)-binding Rossmann-like Domain"/>
    <property type="match status" value="1"/>
</dbReference>
<dbReference type="GO" id="GO:0005783">
    <property type="term" value="C:endoplasmic reticulum"/>
    <property type="evidence" value="ECO:0007669"/>
    <property type="project" value="TreeGrafter"/>
</dbReference>
<comment type="caution">
    <text evidence="4">The sequence shown here is derived from an EMBL/GenBank/DDBJ whole genome shotgun (WGS) entry which is preliminary data.</text>
</comment>
<evidence type="ECO:0000256" key="1">
    <source>
        <dbReference type="ARBA" id="ARBA00006484"/>
    </source>
</evidence>
<dbReference type="InterPro" id="IPR036291">
    <property type="entry name" value="NAD(P)-bd_dom_sf"/>
</dbReference>
<evidence type="ECO:0000256" key="2">
    <source>
        <dbReference type="ARBA" id="ARBA00023002"/>
    </source>
</evidence>
<evidence type="ECO:0000313" key="4">
    <source>
        <dbReference type="EMBL" id="KAF3953409.1"/>
    </source>
</evidence>
<dbReference type="Proteomes" id="UP000737018">
    <property type="component" value="Unassembled WGS sequence"/>
</dbReference>
<evidence type="ECO:0000256" key="3">
    <source>
        <dbReference type="RuleBase" id="RU000363"/>
    </source>
</evidence>
<keyword evidence="5" id="KW-1185">Reference proteome</keyword>
<proteinExistence type="inferred from homology"/>
<accession>A0A8J4QUY4</accession>
<dbReference type="Pfam" id="PF00106">
    <property type="entry name" value="adh_short"/>
    <property type="match status" value="1"/>
</dbReference>
<dbReference type="PROSITE" id="PS00061">
    <property type="entry name" value="ADH_SHORT"/>
    <property type="match status" value="1"/>
</dbReference>
<dbReference type="PRINTS" id="PR00080">
    <property type="entry name" value="SDRFAMILY"/>
</dbReference>
<gene>
    <name evidence="4" type="ORF">CMV_021148</name>
</gene>
<organism evidence="4 5">
    <name type="scientific">Castanea mollissima</name>
    <name type="common">Chinese chestnut</name>
    <dbReference type="NCBI Taxonomy" id="60419"/>
    <lineage>
        <taxon>Eukaryota</taxon>
        <taxon>Viridiplantae</taxon>
        <taxon>Streptophyta</taxon>
        <taxon>Embryophyta</taxon>
        <taxon>Tracheophyta</taxon>
        <taxon>Spermatophyta</taxon>
        <taxon>Magnoliopsida</taxon>
        <taxon>eudicotyledons</taxon>
        <taxon>Gunneridae</taxon>
        <taxon>Pentapetalae</taxon>
        <taxon>rosids</taxon>
        <taxon>fabids</taxon>
        <taxon>Fagales</taxon>
        <taxon>Fagaceae</taxon>
        <taxon>Castanea</taxon>
    </lineage>
</organism>
<protein>
    <submittedName>
        <fullName evidence="4">Uncharacterized protein</fullName>
    </submittedName>
</protein>
<dbReference type="PANTHER" id="PTHR44169:SF5">
    <property type="entry name" value="ENOYL-(ACYL CARRIER) REDUCTASE"/>
    <property type="match status" value="1"/>
</dbReference>
<evidence type="ECO:0000313" key="5">
    <source>
        <dbReference type="Proteomes" id="UP000737018"/>
    </source>
</evidence>
<dbReference type="PRINTS" id="PR00081">
    <property type="entry name" value="GDHRDH"/>
</dbReference>